<sequence>MSDSTIWAQFISLSFGPMLVGVFLNCILYGVLSVQTFIYFQTYKSDSPRIKALLHKFKVWYLYIMETLNTGFDMGLMFGAISCTPEALTRVPIMLSADPIVTVLISTPVQIFMAWRIKIIRKSSWLMWIIIFSSICSFIGGIANTILITIINEYANIHQFNGSVITGLVSTAITDIMITCSLVWSLWKSRTNVRATDDAITRIIRCELTVQTGLITALSAILDIILFLAIPVSPYNELIRDFQLESIYTQNTTINFVWDFALSKLYTNALISTLNARHGWGNLNGPTIPGNSILFQDSGGTDINTAISFNRPNARIRNSDTGIITTDVYELSIAEQWVNTQTNMASVKGDPDKVIGSEQDLESYES</sequence>
<feature type="transmembrane region" description="Helical" evidence="1">
    <location>
        <begin position="125"/>
        <end position="151"/>
    </location>
</feature>
<keyword evidence="1" id="KW-0472">Membrane</keyword>
<feature type="transmembrane region" description="Helical" evidence="1">
    <location>
        <begin position="163"/>
        <end position="187"/>
    </location>
</feature>
<dbReference type="EMBL" id="JADNRY010000027">
    <property type="protein sequence ID" value="KAF9072045.1"/>
    <property type="molecule type" value="Genomic_DNA"/>
</dbReference>
<dbReference type="Pfam" id="PF20152">
    <property type="entry name" value="DUF6534"/>
    <property type="match status" value="1"/>
</dbReference>
<dbReference type="PANTHER" id="PTHR40465">
    <property type="entry name" value="CHROMOSOME 1, WHOLE GENOME SHOTGUN SEQUENCE"/>
    <property type="match status" value="1"/>
</dbReference>
<evidence type="ECO:0000259" key="2">
    <source>
        <dbReference type="Pfam" id="PF20152"/>
    </source>
</evidence>
<reference evidence="3" key="1">
    <citation type="submission" date="2020-11" db="EMBL/GenBank/DDBJ databases">
        <authorList>
            <consortium name="DOE Joint Genome Institute"/>
            <person name="Ahrendt S."/>
            <person name="Riley R."/>
            <person name="Andreopoulos W."/>
            <person name="Labutti K."/>
            <person name="Pangilinan J."/>
            <person name="Ruiz-Duenas F.J."/>
            <person name="Barrasa J.M."/>
            <person name="Sanchez-Garcia M."/>
            <person name="Camarero S."/>
            <person name="Miyauchi S."/>
            <person name="Serrano A."/>
            <person name="Linde D."/>
            <person name="Babiker R."/>
            <person name="Drula E."/>
            <person name="Ayuso-Fernandez I."/>
            <person name="Pacheco R."/>
            <person name="Padilla G."/>
            <person name="Ferreira P."/>
            <person name="Barriuso J."/>
            <person name="Kellner H."/>
            <person name="Castanera R."/>
            <person name="Alfaro M."/>
            <person name="Ramirez L."/>
            <person name="Pisabarro A.G."/>
            <person name="Kuo A."/>
            <person name="Tritt A."/>
            <person name="Lipzen A."/>
            <person name="He G."/>
            <person name="Yan M."/>
            <person name="Ng V."/>
            <person name="Cullen D."/>
            <person name="Martin F."/>
            <person name="Rosso M.-N."/>
            <person name="Henrissat B."/>
            <person name="Hibbett D."/>
            <person name="Martinez A.T."/>
            <person name="Grigoriev I.V."/>
        </authorList>
    </citation>
    <scope>NUCLEOTIDE SEQUENCE</scope>
    <source>
        <strain evidence="3">AH 40177</strain>
    </source>
</reference>
<keyword evidence="1" id="KW-1133">Transmembrane helix</keyword>
<comment type="caution">
    <text evidence="3">The sequence shown here is derived from an EMBL/GenBank/DDBJ whole genome shotgun (WGS) entry which is preliminary data.</text>
</comment>
<gene>
    <name evidence="3" type="ORF">BDP27DRAFT_1418407</name>
</gene>
<proteinExistence type="predicted"/>
<feature type="transmembrane region" description="Helical" evidence="1">
    <location>
        <begin position="60"/>
        <end position="81"/>
    </location>
</feature>
<dbReference type="PANTHER" id="PTHR40465:SF1">
    <property type="entry name" value="DUF6534 DOMAIN-CONTAINING PROTEIN"/>
    <property type="match status" value="1"/>
</dbReference>
<evidence type="ECO:0000313" key="4">
    <source>
        <dbReference type="Proteomes" id="UP000772434"/>
    </source>
</evidence>
<dbReference type="InterPro" id="IPR045339">
    <property type="entry name" value="DUF6534"/>
</dbReference>
<feature type="domain" description="DUF6534" evidence="2">
    <location>
        <begin position="172"/>
        <end position="278"/>
    </location>
</feature>
<dbReference type="AlphaFoldDB" id="A0A9P5U9J5"/>
<feature type="transmembrane region" description="Helical" evidence="1">
    <location>
        <begin position="6"/>
        <end position="39"/>
    </location>
</feature>
<organism evidence="3 4">
    <name type="scientific">Rhodocollybia butyracea</name>
    <dbReference type="NCBI Taxonomy" id="206335"/>
    <lineage>
        <taxon>Eukaryota</taxon>
        <taxon>Fungi</taxon>
        <taxon>Dikarya</taxon>
        <taxon>Basidiomycota</taxon>
        <taxon>Agaricomycotina</taxon>
        <taxon>Agaricomycetes</taxon>
        <taxon>Agaricomycetidae</taxon>
        <taxon>Agaricales</taxon>
        <taxon>Marasmiineae</taxon>
        <taxon>Omphalotaceae</taxon>
        <taxon>Rhodocollybia</taxon>
    </lineage>
</organism>
<feature type="transmembrane region" description="Helical" evidence="1">
    <location>
        <begin position="93"/>
        <end position="113"/>
    </location>
</feature>
<dbReference type="Proteomes" id="UP000772434">
    <property type="component" value="Unassembled WGS sequence"/>
</dbReference>
<name>A0A9P5U9J5_9AGAR</name>
<feature type="transmembrane region" description="Helical" evidence="1">
    <location>
        <begin position="208"/>
        <end position="230"/>
    </location>
</feature>
<evidence type="ECO:0000256" key="1">
    <source>
        <dbReference type="SAM" id="Phobius"/>
    </source>
</evidence>
<evidence type="ECO:0000313" key="3">
    <source>
        <dbReference type="EMBL" id="KAF9072045.1"/>
    </source>
</evidence>
<keyword evidence="4" id="KW-1185">Reference proteome</keyword>
<protein>
    <recommendedName>
        <fullName evidence="2">DUF6534 domain-containing protein</fullName>
    </recommendedName>
</protein>
<keyword evidence="1" id="KW-0812">Transmembrane</keyword>
<accession>A0A9P5U9J5</accession>
<dbReference type="OrthoDB" id="3265526at2759"/>